<keyword evidence="2" id="KW-0902">Two-component regulatory system</keyword>
<feature type="domain" description="OmpR/PhoB-type" evidence="7">
    <location>
        <begin position="126"/>
        <end position="225"/>
    </location>
</feature>
<sequence>MKTALLHDDASRADEVCHMLAEVALDCVPVTAISEVLEKHRREPFHLILVQWQNEREVPGLVRLLRESLPATVPIFCLFRGADEEALVDALAAGADGYALKPIRRTDLVLRLRVLMRQAYPLLAVEEKLHFGDFMFETRRRRITRAGEPITVTSNEFDLALLLFRHLGRPLSRAFLMEEVWRSEPGQQSRTLDTHMSRVRTKLHLVPEHGYRLATIYGYGYQLTQIAPDENTPGVSAHTTPDSATS</sequence>
<dbReference type="InterPro" id="IPR011006">
    <property type="entry name" value="CheY-like_superfamily"/>
</dbReference>
<dbReference type="GO" id="GO:0000156">
    <property type="term" value="F:phosphorelay response regulator activity"/>
    <property type="evidence" value="ECO:0007669"/>
    <property type="project" value="TreeGrafter"/>
</dbReference>
<feature type="domain" description="Response regulatory" evidence="6">
    <location>
        <begin position="2"/>
        <end position="116"/>
    </location>
</feature>
<dbReference type="PROSITE" id="PS50110">
    <property type="entry name" value="RESPONSE_REGULATORY"/>
    <property type="match status" value="1"/>
</dbReference>
<evidence type="ECO:0000256" key="1">
    <source>
        <dbReference type="ARBA" id="ARBA00022553"/>
    </source>
</evidence>
<evidence type="ECO:0000313" key="8">
    <source>
        <dbReference type="EMBL" id="MBK4737895.1"/>
    </source>
</evidence>
<dbReference type="Gene3D" id="3.40.50.2300">
    <property type="match status" value="1"/>
</dbReference>
<comment type="caution">
    <text evidence="8">The sequence shown here is derived from an EMBL/GenBank/DDBJ whole genome shotgun (WGS) entry which is preliminary data.</text>
</comment>
<evidence type="ECO:0000259" key="7">
    <source>
        <dbReference type="PROSITE" id="PS51755"/>
    </source>
</evidence>
<dbReference type="RefSeq" id="WP_200596584.1">
    <property type="nucleotide sequence ID" value="NZ_JAEPBG010000015.1"/>
</dbReference>
<evidence type="ECO:0000256" key="3">
    <source>
        <dbReference type="ARBA" id="ARBA00023125"/>
    </source>
</evidence>
<dbReference type="GO" id="GO:0005829">
    <property type="term" value="C:cytosol"/>
    <property type="evidence" value="ECO:0007669"/>
    <property type="project" value="TreeGrafter"/>
</dbReference>
<dbReference type="Gene3D" id="1.10.10.10">
    <property type="entry name" value="Winged helix-like DNA-binding domain superfamily/Winged helix DNA-binding domain"/>
    <property type="match status" value="1"/>
</dbReference>
<dbReference type="SUPFAM" id="SSF46894">
    <property type="entry name" value="C-terminal effector domain of the bipartite response regulators"/>
    <property type="match status" value="1"/>
</dbReference>
<keyword evidence="9" id="KW-1185">Reference proteome</keyword>
<dbReference type="PROSITE" id="PS51755">
    <property type="entry name" value="OMPR_PHOB"/>
    <property type="match status" value="1"/>
</dbReference>
<protein>
    <submittedName>
        <fullName evidence="8">Response regulator transcription factor</fullName>
    </submittedName>
</protein>
<dbReference type="Pfam" id="PF00486">
    <property type="entry name" value="Trans_reg_C"/>
    <property type="match status" value="1"/>
</dbReference>
<dbReference type="GO" id="GO:0000976">
    <property type="term" value="F:transcription cis-regulatory region binding"/>
    <property type="evidence" value="ECO:0007669"/>
    <property type="project" value="TreeGrafter"/>
</dbReference>
<dbReference type="InterPro" id="IPR001867">
    <property type="entry name" value="OmpR/PhoB-type_DNA-bd"/>
</dbReference>
<dbReference type="CDD" id="cd00383">
    <property type="entry name" value="trans_reg_C"/>
    <property type="match status" value="1"/>
</dbReference>
<gene>
    <name evidence="8" type="ORF">JJB74_25015</name>
</gene>
<dbReference type="GO" id="GO:0032993">
    <property type="term" value="C:protein-DNA complex"/>
    <property type="evidence" value="ECO:0007669"/>
    <property type="project" value="TreeGrafter"/>
</dbReference>
<dbReference type="PANTHER" id="PTHR48111">
    <property type="entry name" value="REGULATOR OF RPOS"/>
    <property type="match status" value="1"/>
</dbReference>
<evidence type="ECO:0000256" key="2">
    <source>
        <dbReference type="ARBA" id="ARBA00023012"/>
    </source>
</evidence>
<feature type="DNA-binding region" description="OmpR/PhoB-type" evidence="5">
    <location>
        <begin position="126"/>
        <end position="225"/>
    </location>
</feature>
<evidence type="ECO:0000313" key="9">
    <source>
        <dbReference type="Proteomes" id="UP000622890"/>
    </source>
</evidence>
<dbReference type="Proteomes" id="UP000622890">
    <property type="component" value="Unassembled WGS sequence"/>
</dbReference>
<dbReference type="AlphaFoldDB" id="A0A934SWJ8"/>
<reference evidence="8" key="1">
    <citation type="submission" date="2021-01" db="EMBL/GenBank/DDBJ databases">
        <title>Genome sequence of strain Noviherbaspirillum sp. DKR-6.</title>
        <authorList>
            <person name="Chaudhary D.K."/>
        </authorList>
    </citation>
    <scope>NUCLEOTIDE SEQUENCE</scope>
    <source>
        <strain evidence="8">DKR-6</strain>
    </source>
</reference>
<name>A0A934SWJ8_9BURK</name>
<dbReference type="InterPro" id="IPR001789">
    <property type="entry name" value="Sig_transdc_resp-reg_receiver"/>
</dbReference>
<dbReference type="InterPro" id="IPR036388">
    <property type="entry name" value="WH-like_DNA-bd_sf"/>
</dbReference>
<organism evidence="8 9">
    <name type="scientific">Noviherbaspirillum pedocola</name>
    <dbReference type="NCBI Taxonomy" id="2801341"/>
    <lineage>
        <taxon>Bacteria</taxon>
        <taxon>Pseudomonadati</taxon>
        <taxon>Pseudomonadota</taxon>
        <taxon>Betaproteobacteria</taxon>
        <taxon>Burkholderiales</taxon>
        <taxon>Oxalobacteraceae</taxon>
        <taxon>Noviherbaspirillum</taxon>
    </lineage>
</organism>
<dbReference type="EMBL" id="JAEPBG010000015">
    <property type="protein sequence ID" value="MBK4737895.1"/>
    <property type="molecule type" value="Genomic_DNA"/>
</dbReference>
<keyword evidence="3 5" id="KW-0238">DNA-binding</keyword>
<evidence type="ECO:0000256" key="4">
    <source>
        <dbReference type="PROSITE-ProRule" id="PRU00169"/>
    </source>
</evidence>
<comment type="caution">
    <text evidence="4">Lacks conserved residue(s) required for the propagation of feature annotation.</text>
</comment>
<dbReference type="InterPro" id="IPR016032">
    <property type="entry name" value="Sig_transdc_resp-reg_C-effctor"/>
</dbReference>
<proteinExistence type="predicted"/>
<evidence type="ECO:0000256" key="5">
    <source>
        <dbReference type="PROSITE-ProRule" id="PRU01091"/>
    </source>
</evidence>
<evidence type="ECO:0000259" key="6">
    <source>
        <dbReference type="PROSITE" id="PS50110"/>
    </source>
</evidence>
<keyword evidence="1" id="KW-0597">Phosphoprotein</keyword>
<dbReference type="SUPFAM" id="SSF52172">
    <property type="entry name" value="CheY-like"/>
    <property type="match status" value="1"/>
</dbReference>
<dbReference type="GO" id="GO:0006355">
    <property type="term" value="P:regulation of DNA-templated transcription"/>
    <property type="evidence" value="ECO:0007669"/>
    <property type="project" value="InterPro"/>
</dbReference>
<dbReference type="SMART" id="SM00862">
    <property type="entry name" value="Trans_reg_C"/>
    <property type="match status" value="1"/>
</dbReference>
<accession>A0A934SWJ8</accession>
<dbReference type="InterPro" id="IPR039420">
    <property type="entry name" value="WalR-like"/>
</dbReference>
<dbReference type="PANTHER" id="PTHR48111:SF40">
    <property type="entry name" value="PHOSPHATE REGULON TRANSCRIPTIONAL REGULATORY PROTEIN PHOB"/>
    <property type="match status" value="1"/>
</dbReference>